<evidence type="ECO:0000313" key="1">
    <source>
        <dbReference type="EMBL" id="CAH2097948.1"/>
    </source>
</evidence>
<reference evidence="1" key="1">
    <citation type="submission" date="2022-03" db="EMBL/GenBank/DDBJ databases">
        <authorList>
            <person name="Tunstrom K."/>
        </authorList>
    </citation>
    <scope>NUCLEOTIDE SEQUENCE</scope>
</reference>
<name>A0AAU9UFP2_EUPED</name>
<gene>
    <name evidence="1" type="ORF">EEDITHA_LOCUS13112</name>
</gene>
<accession>A0AAU9UFP2</accession>
<dbReference type="Proteomes" id="UP001153954">
    <property type="component" value="Unassembled WGS sequence"/>
</dbReference>
<protein>
    <submittedName>
        <fullName evidence="1">Uncharacterized protein</fullName>
    </submittedName>
</protein>
<organism evidence="1 2">
    <name type="scientific">Euphydryas editha</name>
    <name type="common">Edith's checkerspot</name>
    <dbReference type="NCBI Taxonomy" id="104508"/>
    <lineage>
        <taxon>Eukaryota</taxon>
        <taxon>Metazoa</taxon>
        <taxon>Ecdysozoa</taxon>
        <taxon>Arthropoda</taxon>
        <taxon>Hexapoda</taxon>
        <taxon>Insecta</taxon>
        <taxon>Pterygota</taxon>
        <taxon>Neoptera</taxon>
        <taxon>Endopterygota</taxon>
        <taxon>Lepidoptera</taxon>
        <taxon>Glossata</taxon>
        <taxon>Ditrysia</taxon>
        <taxon>Papilionoidea</taxon>
        <taxon>Nymphalidae</taxon>
        <taxon>Nymphalinae</taxon>
        <taxon>Euphydryas</taxon>
    </lineage>
</organism>
<proteinExistence type="predicted"/>
<dbReference type="AlphaFoldDB" id="A0AAU9UFP2"/>
<dbReference type="EMBL" id="CAKOGL010000018">
    <property type="protein sequence ID" value="CAH2097948.1"/>
    <property type="molecule type" value="Genomic_DNA"/>
</dbReference>
<evidence type="ECO:0000313" key="2">
    <source>
        <dbReference type="Proteomes" id="UP001153954"/>
    </source>
</evidence>
<keyword evidence="2" id="KW-1185">Reference proteome</keyword>
<sequence length="82" mass="9255">MSFVKCCFESTEGHDFLDSFVQKCTDPGCVSIACGTQISVLLNLILAHAILVLIEYLPLTSAANLDIRIHVRFRSEFFYRLI</sequence>
<comment type="caution">
    <text evidence="1">The sequence shown here is derived from an EMBL/GenBank/DDBJ whole genome shotgun (WGS) entry which is preliminary data.</text>
</comment>